<dbReference type="AlphaFoldDB" id="A0A285PJJ5"/>
<feature type="transmembrane region" description="Helical" evidence="6">
    <location>
        <begin position="280"/>
        <end position="306"/>
    </location>
</feature>
<name>A0A285PJJ5_9HYPH</name>
<feature type="transmembrane region" description="Helical" evidence="6">
    <location>
        <begin position="40"/>
        <end position="58"/>
    </location>
</feature>
<keyword evidence="5 6" id="KW-0472">Membrane</keyword>
<evidence type="ECO:0000256" key="1">
    <source>
        <dbReference type="ARBA" id="ARBA00004651"/>
    </source>
</evidence>
<dbReference type="OrthoDB" id="8444362at2"/>
<gene>
    <name evidence="7" type="ORF">SAMN06265368_4712</name>
</gene>
<dbReference type="GO" id="GO:0005886">
    <property type="term" value="C:plasma membrane"/>
    <property type="evidence" value="ECO:0007669"/>
    <property type="project" value="UniProtKB-SubCell"/>
</dbReference>
<sequence>MTLKKNFIWMLLSQGVFSGLQWLLVILLARGGGAEHVGQYGLALALTTPVQIFFNLSLRTVYVTYRGEDHSFGTFWRLRLLSLIPATFLIIALAFIFGDGPQVRLVILLVAIAKMAEASSDMLYALPQRVNQMDKVGKSMMVRAIISTALFALLYWTSQDIVLSLACYAAGWVGVLLFFDRLVMAAPYRDKNAERHGLSGSALFSLAKHAMPIGLASFATAIAINIPRLMLEQSAGTAELGIFAALTYFILLGSMVVNVLGQAVRSPLATAYEQANGKRFWAIIGTGSCIAIGMGIIFWLGTLIIGEWVLRVVYGSEFAVHSTLFCTIGLISMPVFLGTFLGFCLPSAGSYQLCLYAALFSLIASFGASMILVPVQGAEGAAWAYGWFGCAASLQMLLLIRQWLKRASMKNRSVSNR</sequence>
<evidence type="ECO:0000256" key="4">
    <source>
        <dbReference type="ARBA" id="ARBA00022989"/>
    </source>
</evidence>
<feature type="transmembrane region" description="Helical" evidence="6">
    <location>
        <begin position="7"/>
        <end position="28"/>
    </location>
</feature>
<feature type="transmembrane region" description="Helical" evidence="6">
    <location>
        <begin position="318"/>
        <end position="341"/>
    </location>
</feature>
<keyword evidence="8" id="KW-1185">Reference proteome</keyword>
<feature type="transmembrane region" description="Helical" evidence="6">
    <location>
        <begin position="238"/>
        <end position="260"/>
    </location>
</feature>
<dbReference type="PANTHER" id="PTHR30250">
    <property type="entry name" value="PST FAMILY PREDICTED COLANIC ACID TRANSPORTER"/>
    <property type="match status" value="1"/>
</dbReference>
<feature type="transmembrane region" description="Helical" evidence="6">
    <location>
        <begin position="381"/>
        <end position="400"/>
    </location>
</feature>
<feature type="transmembrane region" description="Helical" evidence="6">
    <location>
        <begin position="161"/>
        <end position="179"/>
    </location>
</feature>
<protein>
    <submittedName>
        <fullName evidence="7">Membrane protein involved in the export of O-antigen and teichoic acid</fullName>
    </submittedName>
</protein>
<evidence type="ECO:0000313" key="7">
    <source>
        <dbReference type="EMBL" id="SNZ21588.1"/>
    </source>
</evidence>
<dbReference type="PANTHER" id="PTHR30250:SF11">
    <property type="entry name" value="O-ANTIGEN TRANSPORTER-RELATED"/>
    <property type="match status" value="1"/>
</dbReference>
<evidence type="ECO:0000256" key="6">
    <source>
        <dbReference type="SAM" id="Phobius"/>
    </source>
</evidence>
<keyword evidence="4 6" id="KW-1133">Transmembrane helix</keyword>
<dbReference type="EMBL" id="OBEL01000010">
    <property type="protein sequence ID" value="SNZ21588.1"/>
    <property type="molecule type" value="Genomic_DNA"/>
</dbReference>
<dbReference type="RefSeq" id="WP_097155971.1">
    <property type="nucleotide sequence ID" value="NZ_OBEL01000010.1"/>
</dbReference>
<dbReference type="InterPro" id="IPR002797">
    <property type="entry name" value="Polysacc_synth"/>
</dbReference>
<accession>A0A285PJJ5</accession>
<keyword evidence="3 6" id="KW-0812">Transmembrane</keyword>
<reference evidence="7 8" key="1">
    <citation type="submission" date="2017-09" db="EMBL/GenBank/DDBJ databases">
        <authorList>
            <person name="Ehlers B."/>
            <person name="Leendertz F.H."/>
        </authorList>
    </citation>
    <scope>NUCLEOTIDE SEQUENCE [LARGE SCALE GENOMIC DNA]</scope>
    <source>
        <strain evidence="7 8">DSM 18289</strain>
    </source>
</reference>
<evidence type="ECO:0000256" key="5">
    <source>
        <dbReference type="ARBA" id="ARBA00023136"/>
    </source>
</evidence>
<evidence type="ECO:0000313" key="8">
    <source>
        <dbReference type="Proteomes" id="UP000219439"/>
    </source>
</evidence>
<comment type="subcellular location">
    <subcellularLocation>
        <location evidence="1">Cell membrane</location>
        <topology evidence="1">Multi-pass membrane protein</topology>
    </subcellularLocation>
</comment>
<evidence type="ECO:0000256" key="3">
    <source>
        <dbReference type="ARBA" id="ARBA00022692"/>
    </source>
</evidence>
<organism evidence="7 8">
    <name type="scientific">Cohaesibacter gelatinilyticus</name>
    <dbReference type="NCBI Taxonomy" id="372072"/>
    <lineage>
        <taxon>Bacteria</taxon>
        <taxon>Pseudomonadati</taxon>
        <taxon>Pseudomonadota</taxon>
        <taxon>Alphaproteobacteria</taxon>
        <taxon>Hyphomicrobiales</taxon>
        <taxon>Cohaesibacteraceae</taxon>
    </lineage>
</organism>
<proteinExistence type="predicted"/>
<keyword evidence="2" id="KW-1003">Cell membrane</keyword>
<feature type="transmembrane region" description="Helical" evidence="6">
    <location>
        <begin position="200"/>
        <end position="226"/>
    </location>
</feature>
<feature type="transmembrane region" description="Helical" evidence="6">
    <location>
        <begin position="103"/>
        <end position="124"/>
    </location>
</feature>
<evidence type="ECO:0000256" key="2">
    <source>
        <dbReference type="ARBA" id="ARBA00022475"/>
    </source>
</evidence>
<dbReference type="Pfam" id="PF01943">
    <property type="entry name" value="Polysacc_synt"/>
    <property type="match status" value="1"/>
</dbReference>
<feature type="transmembrane region" description="Helical" evidence="6">
    <location>
        <begin position="353"/>
        <end position="375"/>
    </location>
</feature>
<feature type="transmembrane region" description="Helical" evidence="6">
    <location>
        <begin position="136"/>
        <end position="155"/>
    </location>
</feature>
<dbReference type="Proteomes" id="UP000219439">
    <property type="component" value="Unassembled WGS sequence"/>
</dbReference>
<dbReference type="InterPro" id="IPR050833">
    <property type="entry name" value="Poly_Biosynth_Transport"/>
</dbReference>
<feature type="transmembrane region" description="Helical" evidence="6">
    <location>
        <begin position="78"/>
        <end position="97"/>
    </location>
</feature>